<dbReference type="PROSITE" id="PS51257">
    <property type="entry name" value="PROKAR_LIPOPROTEIN"/>
    <property type="match status" value="1"/>
</dbReference>
<keyword evidence="5" id="KW-1185">Reference proteome</keyword>
<evidence type="ECO:0000313" key="2">
    <source>
        <dbReference type="EMBL" id="GED72616.1"/>
    </source>
</evidence>
<protein>
    <submittedName>
        <fullName evidence="2">Aldo/keto reductase</fullName>
    </submittedName>
</protein>
<dbReference type="PANTHER" id="PTHR43364:SF6">
    <property type="entry name" value="OXIDOREDUCTASE-RELATED"/>
    <property type="match status" value="1"/>
</dbReference>
<name>A0A0K9YNR2_9BACL</name>
<comment type="caution">
    <text evidence="3">The sequence shown here is derived from an EMBL/GenBank/DDBJ whole genome shotgun (WGS) entry which is preliminary data.</text>
</comment>
<dbReference type="GO" id="GO:0005829">
    <property type="term" value="C:cytosol"/>
    <property type="evidence" value="ECO:0007669"/>
    <property type="project" value="TreeGrafter"/>
</dbReference>
<accession>A0A0K9YNR2</accession>
<dbReference type="Proteomes" id="UP000036834">
    <property type="component" value="Unassembled WGS sequence"/>
</dbReference>
<evidence type="ECO:0000313" key="5">
    <source>
        <dbReference type="Proteomes" id="UP000319578"/>
    </source>
</evidence>
<dbReference type="InterPro" id="IPR023210">
    <property type="entry name" value="NADP_OxRdtase_dom"/>
</dbReference>
<dbReference type="CDD" id="cd19752">
    <property type="entry name" value="AKR_unchar"/>
    <property type="match status" value="1"/>
</dbReference>
<dbReference type="STRING" id="54915.ADS79_15430"/>
<dbReference type="Pfam" id="PF00248">
    <property type="entry name" value="Aldo_ket_red"/>
    <property type="match status" value="1"/>
</dbReference>
<dbReference type="PATRIC" id="fig|54915.3.peg.2087"/>
<dbReference type="InterPro" id="IPR036812">
    <property type="entry name" value="NAD(P)_OxRdtase_dom_sf"/>
</dbReference>
<dbReference type="InterPro" id="IPR050523">
    <property type="entry name" value="AKR_Detox_Biosynth"/>
</dbReference>
<dbReference type="EMBL" id="LGIQ01000009">
    <property type="protein sequence ID" value="KNB70344.1"/>
    <property type="molecule type" value="Genomic_DNA"/>
</dbReference>
<reference evidence="4" key="1">
    <citation type="submission" date="2015-07" db="EMBL/GenBank/DDBJ databases">
        <title>Genome sequencing project for genomic taxonomy and phylogenomics of Bacillus-like bacteria.</title>
        <authorList>
            <person name="Liu B."/>
            <person name="Wang J."/>
            <person name="Zhu Y."/>
            <person name="Liu G."/>
            <person name="Chen Q."/>
            <person name="Chen Z."/>
            <person name="Lan J."/>
            <person name="Che J."/>
            <person name="Ge C."/>
            <person name="Shi H."/>
            <person name="Pan Z."/>
            <person name="Liu X."/>
        </authorList>
    </citation>
    <scope>NUCLEOTIDE SEQUENCE [LARGE SCALE GENOMIC DNA]</scope>
    <source>
        <strain evidence="4">DSM 9887</strain>
    </source>
</reference>
<dbReference type="PANTHER" id="PTHR43364">
    <property type="entry name" value="NADH-SPECIFIC METHYLGLYOXAL REDUCTASE-RELATED"/>
    <property type="match status" value="1"/>
</dbReference>
<proteinExistence type="predicted"/>
<evidence type="ECO:0000259" key="1">
    <source>
        <dbReference type="Pfam" id="PF00248"/>
    </source>
</evidence>
<reference evidence="3" key="2">
    <citation type="submission" date="2015-07" db="EMBL/GenBank/DDBJ databases">
        <title>MeaNS - Measles Nucleotide Surveillance Program.</title>
        <authorList>
            <person name="Tran T."/>
            <person name="Druce J."/>
        </authorList>
    </citation>
    <scope>NUCLEOTIDE SEQUENCE</scope>
    <source>
        <strain evidence="3">DSM 9887</strain>
    </source>
</reference>
<reference evidence="2 5" key="3">
    <citation type="submission" date="2019-06" db="EMBL/GenBank/DDBJ databases">
        <title>Whole genome shotgun sequence of Brevibacillus reuszeri NBRC 15719.</title>
        <authorList>
            <person name="Hosoyama A."/>
            <person name="Uohara A."/>
            <person name="Ohji S."/>
            <person name="Ichikawa N."/>
        </authorList>
    </citation>
    <scope>NUCLEOTIDE SEQUENCE [LARGE SCALE GENOMIC DNA]</scope>
    <source>
        <strain evidence="2 5">NBRC 15719</strain>
    </source>
</reference>
<dbReference type="Proteomes" id="UP000319578">
    <property type="component" value="Unassembled WGS sequence"/>
</dbReference>
<dbReference type="EMBL" id="BJON01000032">
    <property type="protein sequence ID" value="GED72616.1"/>
    <property type="molecule type" value="Genomic_DNA"/>
</dbReference>
<evidence type="ECO:0000313" key="4">
    <source>
        <dbReference type="Proteomes" id="UP000036834"/>
    </source>
</evidence>
<sequence>MRSLPLGSTGLQVSALALGCLNFGSKTDQITSYRLLDHYRDAGGTFLDTANNYAFWNKGCVGGESELLLGQWMRERHNRSHMFVATKVGAKPLFPGGGFENKEGLGRKAIEQALDASLQRLGTDYIDLYYAHIDDVHTSLEETLETFDSLVRSGKVRTVGCSNYQLSRVIEASNISKEKNIVSYSCIQQRYTYLHPKSDADFGIQVSADVELLEYCRRNKDIVMLAYSPLLHGAYTRQGESFPTAYEHPSSKKRLSVLTEVATEVGGTLNQIILAWMLQHSPPTIPVIAASSSKQLQENLDSLTLHLSQEQMHRLHQA</sequence>
<gene>
    <name evidence="3" type="ORF">ADS79_15430</name>
    <name evidence="2" type="ORF">BRE01_63180</name>
</gene>
<dbReference type="RefSeq" id="WP_049739319.1">
    <property type="nucleotide sequence ID" value="NZ_BJON01000032.1"/>
</dbReference>
<dbReference type="SUPFAM" id="SSF51430">
    <property type="entry name" value="NAD(P)-linked oxidoreductase"/>
    <property type="match status" value="1"/>
</dbReference>
<dbReference type="AlphaFoldDB" id="A0A0K9YNR2"/>
<organism evidence="3 4">
    <name type="scientific">Brevibacillus reuszeri</name>
    <dbReference type="NCBI Taxonomy" id="54915"/>
    <lineage>
        <taxon>Bacteria</taxon>
        <taxon>Bacillati</taxon>
        <taxon>Bacillota</taxon>
        <taxon>Bacilli</taxon>
        <taxon>Bacillales</taxon>
        <taxon>Paenibacillaceae</taxon>
        <taxon>Brevibacillus</taxon>
    </lineage>
</organism>
<dbReference type="OrthoDB" id="9773828at2"/>
<feature type="domain" description="NADP-dependent oxidoreductase" evidence="1">
    <location>
        <begin position="16"/>
        <end position="317"/>
    </location>
</feature>
<dbReference type="Gene3D" id="3.20.20.100">
    <property type="entry name" value="NADP-dependent oxidoreductase domain"/>
    <property type="match status" value="1"/>
</dbReference>
<evidence type="ECO:0000313" key="3">
    <source>
        <dbReference type="EMBL" id="KNB70344.1"/>
    </source>
</evidence>